<gene>
    <name evidence="4" type="ORF">BAUCODRAFT_205161</name>
</gene>
<dbReference type="InterPro" id="IPR009861">
    <property type="entry name" value="HCST"/>
</dbReference>
<evidence type="ECO:0000256" key="2">
    <source>
        <dbReference type="SAM" id="Phobius"/>
    </source>
</evidence>
<dbReference type="OrthoDB" id="5215637at2759"/>
<dbReference type="GO" id="GO:0005102">
    <property type="term" value="F:signaling receptor binding"/>
    <property type="evidence" value="ECO:0007669"/>
    <property type="project" value="InterPro"/>
</dbReference>
<feature type="compositionally biased region" description="Polar residues" evidence="1">
    <location>
        <begin position="207"/>
        <end position="218"/>
    </location>
</feature>
<organism evidence="4 5">
    <name type="scientific">Baudoinia panamericana (strain UAMH 10762)</name>
    <name type="common">Angels' share fungus</name>
    <name type="synonym">Baudoinia compniacensis (strain UAMH 10762)</name>
    <dbReference type="NCBI Taxonomy" id="717646"/>
    <lineage>
        <taxon>Eukaryota</taxon>
        <taxon>Fungi</taxon>
        <taxon>Dikarya</taxon>
        <taxon>Ascomycota</taxon>
        <taxon>Pezizomycotina</taxon>
        <taxon>Dothideomycetes</taxon>
        <taxon>Dothideomycetidae</taxon>
        <taxon>Mycosphaerellales</taxon>
        <taxon>Teratosphaeriaceae</taxon>
        <taxon>Baudoinia</taxon>
    </lineage>
</organism>
<keyword evidence="5" id="KW-1185">Reference proteome</keyword>
<reference evidence="4 5" key="1">
    <citation type="journal article" date="2012" name="PLoS Pathog.">
        <title>Diverse lifestyles and strategies of plant pathogenesis encoded in the genomes of eighteen Dothideomycetes fungi.</title>
        <authorList>
            <person name="Ohm R.A."/>
            <person name="Feau N."/>
            <person name="Henrissat B."/>
            <person name="Schoch C.L."/>
            <person name="Horwitz B.A."/>
            <person name="Barry K.W."/>
            <person name="Condon B.J."/>
            <person name="Copeland A.C."/>
            <person name="Dhillon B."/>
            <person name="Glaser F."/>
            <person name="Hesse C.N."/>
            <person name="Kosti I."/>
            <person name="LaButti K."/>
            <person name="Lindquist E.A."/>
            <person name="Lucas S."/>
            <person name="Salamov A.A."/>
            <person name="Bradshaw R.E."/>
            <person name="Ciuffetti L."/>
            <person name="Hamelin R.C."/>
            <person name="Kema G.H.J."/>
            <person name="Lawrence C."/>
            <person name="Scott J.A."/>
            <person name="Spatafora J.W."/>
            <person name="Turgeon B.G."/>
            <person name="de Wit P.J.G.M."/>
            <person name="Zhong S."/>
            <person name="Goodwin S.B."/>
            <person name="Grigoriev I.V."/>
        </authorList>
    </citation>
    <scope>NUCLEOTIDE SEQUENCE [LARGE SCALE GENOMIC DNA]</scope>
    <source>
        <strain evidence="4 5">UAMH 10762</strain>
    </source>
</reference>
<feature type="chain" id="PRO_5004022386" evidence="3">
    <location>
        <begin position="20"/>
        <end position="281"/>
    </location>
</feature>
<dbReference type="GeneID" id="19109670"/>
<keyword evidence="2" id="KW-0812">Transmembrane</keyword>
<dbReference type="GO" id="GO:0050776">
    <property type="term" value="P:regulation of immune response"/>
    <property type="evidence" value="ECO:0007669"/>
    <property type="project" value="InterPro"/>
</dbReference>
<feature type="compositionally biased region" description="Basic and acidic residues" evidence="1">
    <location>
        <begin position="195"/>
        <end position="206"/>
    </location>
</feature>
<evidence type="ECO:0000313" key="4">
    <source>
        <dbReference type="EMBL" id="EMD01304.1"/>
    </source>
</evidence>
<dbReference type="GO" id="GO:0016020">
    <property type="term" value="C:membrane"/>
    <property type="evidence" value="ECO:0007669"/>
    <property type="project" value="InterPro"/>
</dbReference>
<keyword evidence="2" id="KW-0472">Membrane</keyword>
<dbReference type="GO" id="GO:0051897">
    <property type="term" value="P:positive regulation of phosphatidylinositol 3-kinase/protein kinase B signal transduction"/>
    <property type="evidence" value="ECO:0007669"/>
    <property type="project" value="InterPro"/>
</dbReference>
<protein>
    <submittedName>
        <fullName evidence="4">Uncharacterized protein</fullName>
    </submittedName>
</protein>
<dbReference type="GO" id="GO:0043548">
    <property type="term" value="F:phosphatidylinositol 3-kinase binding"/>
    <property type="evidence" value="ECO:0007669"/>
    <property type="project" value="InterPro"/>
</dbReference>
<accession>M2NAP8</accession>
<feature type="transmembrane region" description="Helical" evidence="2">
    <location>
        <begin position="165"/>
        <end position="187"/>
    </location>
</feature>
<keyword evidence="2" id="KW-1133">Transmembrane helix</keyword>
<dbReference type="Pfam" id="PF07213">
    <property type="entry name" value="DAP10"/>
    <property type="match status" value="1"/>
</dbReference>
<feature type="signal peptide" evidence="3">
    <location>
        <begin position="1"/>
        <end position="19"/>
    </location>
</feature>
<evidence type="ECO:0000256" key="1">
    <source>
        <dbReference type="SAM" id="MobiDB-lite"/>
    </source>
</evidence>
<dbReference type="KEGG" id="bcom:BAUCODRAFT_205161"/>
<dbReference type="HOGENOM" id="CLU_990412_0_0_1"/>
<proteinExistence type="predicted"/>
<feature type="region of interest" description="Disordered" evidence="1">
    <location>
        <begin position="195"/>
        <end position="218"/>
    </location>
</feature>
<evidence type="ECO:0000313" key="5">
    <source>
        <dbReference type="Proteomes" id="UP000011761"/>
    </source>
</evidence>
<dbReference type="EMBL" id="KB445550">
    <property type="protein sequence ID" value="EMD01304.1"/>
    <property type="molecule type" value="Genomic_DNA"/>
</dbReference>
<dbReference type="Proteomes" id="UP000011761">
    <property type="component" value="Unassembled WGS sequence"/>
</dbReference>
<name>M2NAP8_BAUPA</name>
<keyword evidence="3" id="KW-0732">Signal</keyword>
<dbReference type="RefSeq" id="XP_007672488.1">
    <property type="nucleotide sequence ID" value="XM_007674298.1"/>
</dbReference>
<evidence type="ECO:0000256" key="3">
    <source>
        <dbReference type="SAM" id="SignalP"/>
    </source>
</evidence>
<dbReference type="AlphaFoldDB" id="M2NAP8"/>
<sequence>MTVRSGVALAMLCASVVQAHNCYWRTNGTVVAENSGWYACGTGTRTGDGTEQLCCLVGSYCGQDSICHFEDQQEGGSGWYVGGCTDANYGDPVCRSDCTMLGNTWIQWNSTKVEWQCCGNGACNGSPTNQFFSAVSPSAWTSIAVSSDDDGDSDGNGGLSVGAEAGIGVAAGVVALCLIGGVVFCLIRRKRRPAHDNRDRTWHPEEQQQLQHQRTFSPVTPYSTYSDHRIAYLSMRSKRSTHRSCQRQRHIRTRRSWATCKARGRSFLSTLRKSSGSYYIM</sequence>
<dbReference type="OMA" id="CNNTATH"/>
<dbReference type="eggNOG" id="ENOG502RVUF">
    <property type="taxonomic scope" value="Eukaryota"/>
</dbReference>